<keyword evidence="1" id="KW-0472">Membrane</keyword>
<sequence>MRGSDLHAQLPDMLNYAFQCFLILLALLRIVVISANRFIINGPQPLRFVFSSFTAWKELFALTASLFSTVLHCEFTSVANHCINRGPTNFLRGCSSSIACGWLSLLGEWFQKQNYLQDDTTHIWNALHNMTLPENSIITLQSSLDSG</sequence>
<reference evidence="4" key="3">
    <citation type="submission" date="2020-10" db="UniProtKB">
        <authorList>
            <consortium name="WormBaseParasite"/>
        </authorList>
    </citation>
    <scope>IDENTIFICATION</scope>
</reference>
<dbReference type="Proteomes" id="UP000492820">
    <property type="component" value="Unassembled WGS sequence"/>
</dbReference>
<gene>
    <name evidence="2" type="ORF">EgrG_002057000</name>
</gene>
<organism evidence="2">
    <name type="scientific">Echinococcus granulosus</name>
    <name type="common">Hydatid tapeworm</name>
    <dbReference type="NCBI Taxonomy" id="6210"/>
    <lineage>
        <taxon>Eukaryota</taxon>
        <taxon>Metazoa</taxon>
        <taxon>Spiralia</taxon>
        <taxon>Lophotrochozoa</taxon>
        <taxon>Platyhelminthes</taxon>
        <taxon>Cestoda</taxon>
        <taxon>Eucestoda</taxon>
        <taxon>Cyclophyllidea</taxon>
        <taxon>Taeniidae</taxon>
        <taxon>Echinococcus</taxon>
        <taxon>Echinococcus granulosus group</taxon>
    </lineage>
</organism>
<evidence type="ECO:0000313" key="2">
    <source>
        <dbReference type="EMBL" id="CDS25063.1"/>
    </source>
</evidence>
<name>A0A068X4V9_ECHGR</name>
<dbReference type="EMBL" id="LK028701">
    <property type="protein sequence ID" value="CDS25063.1"/>
    <property type="molecule type" value="Genomic_DNA"/>
</dbReference>
<reference evidence="2" key="2">
    <citation type="submission" date="2014-06" db="EMBL/GenBank/DDBJ databases">
        <authorList>
            <person name="Aslett M."/>
        </authorList>
    </citation>
    <scope>NUCLEOTIDE SEQUENCE</scope>
</reference>
<feature type="transmembrane region" description="Helical" evidence="1">
    <location>
        <begin position="16"/>
        <end position="40"/>
    </location>
</feature>
<reference evidence="2 3" key="1">
    <citation type="journal article" date="2013" name="Nature">
        <title>The genomes of four tapeworm species reveal adaptations to parasitism.</title>
        <authorList>
            <person name="Tsai I.J."/>
            <person name="Zarowiecki M."/>
            <person name="Holroyd N."/>
            <person name="Garciarrubio A."/>
            <person name="Sanchez-Flores A."/>
            <person name="Brooks K.L."/>
            <person name="Tracey A."/>
            <person name="Bobes R.J."/>
            <person name="Fragoso G."/>
            <person name="Sciutto E."/>
            <person name="Aslett M."/>
            <person name="Beasley H."/>
            <person name="Bennett H.M."/>
            <person name="Cai J."/>
            <person name="Camicia F."/>
            <person name="Clark R."/>
            <person name="Cucher M."/>
            <person name="De Silva N."/>
            <person name="Day T.A."/>
            <person name="Deplazes P."/>
            <person name="Estrada K."/>
            <person name="Fernandez C."/>
            <person name="Holland P.W."/>
            <person name="Hou J."/>
            <person name="Hu S."/>
            <person name="Huckvale T."/>
            <person name="Hung S.S."/>
            <person name="Kamenetzky L."/>
            <person name="Keane J.A."/>
            <person name="Kiss F."/>
            <person name="Koziol U."/>
            <person name="Lambert O."/>
            <person name="Liu K."/>
            <person name="Luo X."/>
            <person name="Luo Y."/>
            <person name="Macchiaroli N."/>
            <person name="Nichol S."/>
            <person name="Paps J."/>
            <person name="Parkinson J."/>
            <person name="Pouchkina-Stantcheva N."/>
            <person name="Riddiford N."/>
            <person name="Rosenzvit M."/>
            <person name="Salinas G."/>
            <person name="Wasmuth J.D."/>
            <person name="Zamanian M."/>
            <person name="Zheng Y."/>
            <person name="Cai X."/>
            <person name="Soberon X."/>
            <person name="Olson P.D."/>
            <person name="Laclette J.P."/>
            <person name="Brehm K."/>
            <person name="Berriman M."/>
            <person name="Garciarrubio A."/>
            <person name="Bobes R.J."/>
            <person name="Fragoso G."/>
            <person name="Sanchez-Flores A."/>
            <person name="Estrada K."/>
            <person name="Cevallos M.A."/>
            <person name="Morett E."/>
            <person name="Gonzalez V."/>
            <person name="Portillo T."/>
            <person name="Ochoa-Leyva A."/>
            <person name="Jose M.V."/>
            <person name="Sciutto E."/>
            <person name="Landa A."/>
            <person name="Jimenez L."/>
            <person name="Valdes V."/>
            <person name="Carrero J.C."/>
            <person name="Larralde C."/>
            <person name="Morales-Montor J."/>
            <person name="Limon-Lason J."/>
            <person name="Soberon X."/>
            <person name="Laclette J.P."/>
        </authorList>
    </citation>
    <scope>NUCLEOTIDE SEQUENCE [LARGE SCALE GENOMIC DNA]</scope>
</reference>
<keyword evidence="1" id="KW-1133">Transmembrane helix</keyword>
<accession>A0A068X4V9</accession>
<proteinExistence type="predicted"/>
<dbReference type="WBParaSite" id="EgrG_002057000">
    <property type="protein sequence ID" value="EgrG_002057000"/>
    <property type="gene ID" value="EgrG_002057000"/>
</dbReference>
<evidence type="ECO:0000313" key="4">
    <source>
        <dbReference type="WBParaSite" id="EgrG_002057000"/>
    </source>
</evidence>
<dbReference type="AlphaFoldDB" id="A0A068X4V9"/>
<keyword evidence="1" id="KW-0812">Transmembrane</keyword>
<evidence type="ECO:0000256" key="1">
    <source>
        <dbReference type="SAM" id="Phobius"/>
    </source>
</evidence>
<evidence type="ECO:0000313" key="3">
    <source>
        <dbReference type="Proteomes" id="UP000492820"/>
    </source>
</evidence>
<protein>
    <submittedName>
        <fullName evidence="4">Secreted protein</fullName>
    </submittedName>
</protein>